<dbReference type="EMBL" id="CAVLGL010000137">
    <property type="protein sequence ID" value="CAK1601858.1"/>
    <property type="molecule type" value="Genomic_DNA"/>
</dbReference>
<feature type="transmembrane region" description="Helical" evidence="11">
    <location>
        <begin position="176"/>
        <end position="198"/>
    </location>
</feature>
<evidence type="ECO:0000259" key="12">
    <source>
        <dbReference type="PROSITE" id="PS50262"/>
    </source>
</evidence>
<evidence type="ECO:0000256" key="7">
    <source>
        <dbReference type="ARBA" id="ARBA00023136"/>
    </source>
</evidence>
<proteinExistence type="inferred from homology"/>
<organism evidence="13 14">
    <name type="scientific">Parnassius mnemosyne</name>
    <name type="common">clouded apollo</name>
    <dbReference type="NCBI Taxonomy" id="213953"/>
    <lineage>
        <taxon>Eukaryota</taxon>
        <taxon>Metazoa</taxon>
        <taxon>Ecdysozoa</taxon>
        <taxon>Arthropoda</taxon>
        <taxon>Hexapoda</taxon>
        <taxon>Insecta</taxon>
        <taxon>Pterygota</taxon>
        <taxon>Neoptera</taxon>
        <taxon>Endopterygota</taxon>
        <taxon>Lepidoptera</taxon>
        <taxon>Glossata</taxon>
        <taxon>Ditrysia</taxon>
        <taxon>Papilionoidea</taxon>
        <taxon>Papilionidae</taxon>
        <taxon>Parnassiinae</taxon>
        <taxon>Parnassini</taxon>
        <taxon>Parnassius</taxon>
        <taxon>Driopa</taxon>
    </lineage>
</organism>
<evidence type="ECO:0000313" key="13">
    <source>
        <dbReference type="EMBL" id="CAK1601858.1"/>
    </source>
</evidence>
<keyword evidence="9" id="KW-0807">Transducer</keyword>
<evidence type="ECO:0000256" key="6">
    <source>
        <dbReference type="ARBA" id="ARBA00023040"/>
    </source>
</evidence>
<feature type="region of interest" description="Disordered" evidence="10">
    <location>
        <begin position="125"/>
        <end position="153"/>
    </location>
</feature>
<evidence type="ECO:0000256" key="2">
    <source>
        <dbReference type="ARBA" id="ARBA00010663"/>
    </source>
</evidence>
<dbReference type="InterPro" id="IPR017452">
    <property type="entry name" value="GPCR_Rhodpsn_7TM"/>
</dbReference>
<evidence type="ECO:0000256" key="8">
    <source>
        <dbReference type="ARBA" id="ARBA00023170"/>
    </source>
</evidence>
<dbReference type="Proteomes" id="UP001314205">
    <property type="component" value="Unassembled WGS sequence"/>
</dbReference>
<comment type="subcellular location">
    <subcellularLocation>
        <location evidence="1">Cell membrane</location>
        <topology evidence="1">Multi-pass membrane protein</topology>
    </subcellularLocation>
</comment>
<dbReference type="CDD" id="cd00637">
    <property type="entry name" value="7tm_classA_rhodopsin-like"/>
    <property type="match status" value="1"/>
</dbReference>
<feature type="transmembrane region" description="Helical" evidence="11">
    <location>
        <begin position="218"/>
        <end position="243"/>
    </location>
</feature>
<dbReference type="PROSITE" id="PS50262">
    <property type="entry name" value="G_PROTEIN_RECEP_F1_2"/>
    <property type="match status" value="1"/>
</dbReference>
<dbReference type="AlphaFoldDB" id="A0AAV1M2D6"/>
<dbReference type="InterPro" id="IPR000276">
    <property type="entry name" value="GPCR_Rhodpsn"/>
</dbReference>
<evidence type="ECO:0000256" key="10">
    <source>
        <dbReference type="SAM" id="MobiDB-lite"/>
    </source>
</evidence>
<dbReference type="SUPFAM" id="SSF81321">
    <property type="entry name" value="Family A G protein-coupled receptor-like"/>
    <property type="match status" value="2"/>
</dbReference>
<evidence type="ECO:0000313" key="14">
    <source>
        <dbReference type="Proteomes" id="UP001314205"/>
    </source>
</evidence>
<dbReference type="GO" id="GO:0004930">
    <property type="term" value="F:G protein-coupled receptor activity"/>
    <property type="evidence" value="ECO:0007669"/>
    <property type="project" value="UniProtKB-KW"/>
</dbReference>
<dbReference type="GO" id="GO:0043005">
    <property type="term" value="C:neuron projection"/>
    <property type="evidence" value="ECO:0007669"/>
    <property type="project" value="TreeGrafter"/>
</dbReference>
<comment type="similarity">
    <text evidence="2">Belongs to the G-protein coupled receptor 1 family.</text>
</comment>
<evidence type="ECO:0000256" key="4">
    <source>
        <dbReference type="ARBA" id="ARBA00022692"/>
    </source>
</evidence>
<dbReference type="PANTHER" id="PTHR24229:SF40">
    <property type="entry name" value="ALLATOSTATIN C RECEPTOR 1-RELATED"/>
    <property type="match status" value="1"/>
</dbReference>
<accession>A0AAV1M2D6</accession>
<feature type="domain" description="G-protein coupled receptors family 1 profile" evidence="12">
    <location>
        <begin position="31"/>
        <end position="327"/>
    </location>
</feature>
<dbReference type="Gene3D" id="1.20.1070.10">
    <property type="entry name" value="Rhodopsin 7-helix transmembrane proteins"/>
    <property type="match status" value="1"/>
</dbReference>
<comment type="caution">
    <text evidence="13">The sequence shown here is derived from an EMBL/GenBank/DDBJ whole genome shotgun (WGS) entry which is preliminary data.</text>
</comment>
<gene>
    <name evidence="13" type="ORF">PARMNEM_LOCUS20438</name>
</gene>
<feature type="transmembrane region" description="Helical" evidence="11">
    <location>
        <begin position="307"/>
        <end position="334"/>
    </location>
</feature>
<feature type="transmembrane region" description="Helical" evidence="11">
    <location>
        <begin position="101"/>
        <end position="119"/>
    </location>
</feature>
<keyword evidence="4 11" id="KW-0812">Transmembrane</keyword>
<dbReference type="GO" id="GO:0005886">
    <property type="term" value="C:plasma membrane"/>
    <property type="evidence" value="ECO:0007669"/>
    <property type="project" value="UniProtKB-SubCell"/>
</dbReference>
<dbReference type="PANTHER" id="PTHR24229">
    <property type="entry name" value="NEUROPEPTIDES RECEPTOR"/>
    <property type="match status" value="1"/>
</dbReference>
<keyword evidence="3" id="KW-1003">Cell membrane</keyword>
<keyword evidence="6" id="KW-0297">G-protein coupled receptor</keyword>
<feature type="transmembrane region" description="Helical" evidence="11">
    <location>
        <begin position="50"/>
        <end position="70"/>
    </location>
</feature>
<dbReference type="GO" id="GO:0007218">
    <property type="term" value="P:neuropeptide signaling pathway"/>
    <property type="evidence" value="ECO:0007669"/>
    <property type="project" value="TreeGrafter"/>
</dbReference>
<evidence type="ECO:0000256" key="1">
    <source>
        <dbReference type="ARBA" id="ARBA00004651"/>
    </source>
</evidence>
<feature type="transmembrane region" description="Helical" evidence="11">
    <location>
        <begin position="18"/>
        <end position="43"/>
    </location>
</feature>
<sequence>MSELAPEFGALHPLVPPLALAVCISCVAGAGALANCALLAGLFKRSRNGLISILIHLSIADLILLGTSIAPELWAFNTRTWYFGRSACIAYRGLNVFSTTASLYLVATMALHALATVRLEEKVSQSSMKRDDRNDDDEIRSSRHSLVTSDTSTPPRTMNVDYRLTDTRIRIAPPVAFVWVLSASLSIPEFVLATTVHFDHDVVLCTLVDTTHRLSMHSLLAVFNLFLPFMIMSTAAILIIIKLKSKKRRSQCSESGTHSALKLSLSFISMYIILCTPRSIVMVYSLYSTSTADNEYALEQPNYTLALANLVCSCIYLVAIVVRPLLCITLLPCLRKSFFDRRNSNMIDI</sequence>
<feature type="compositionally biased region" description="Polar residues" evidence="10">
    <location>
        <begin position="144"/>
        <end position="153"/>
    </location>
</feature>
<keyword evidence="8" id="KW-0675">Receptor</keyword>
<keyword evidence="14" id="KW-1185">Reference proteome</keyword>
<evidence type="ECO:0000256" key="3">
    <source>
        <dbReference type="ARBA" id="ARBA00022475"/>
    </source>
</evidence>
<keyword evidence="5 11" id="KW-1133">Transmembrane helix</keyword>
<name>A0AAV1M2D6_9NEOP</name>
<protein>
    <recommendedName>
        <fullName evidence="12">G-protein coupled receptors family 1 profile domain-containing protein</fullName>
    </recommendedName>
</protein>
<dbReference type="GO" id="GO:0042923">
    <property type="term" value="F:neuropeptide binding"/>
    <property type="evidence" value="ECO:0007669"/>
    <property type="project" value="TreeGrafter"/>
</dbReference>
<evidence type="ECO:0000256" key="9">
    <source>
        <dbReference type="ARBA" id="ARBA00023224"/>
    </source>
</evidence>
<dbReference type="Pfam" id="PF00001">
    <property type="entry name" value="7tm_1"/>
    <property type="match status" value="1"/>
</dbReference>
<keyword evidence="7 11" id="KW-0472">Membrane</keyword>
<evidence type="ECO:0000256" key="11">
    <source>
        <dbReference type="SAM" id="Phobius"/>
    </source>
</evidence>
<evidence type="ECO:0000256" key="5">
    <source>
        <dbReference type="ARBA" id="ARBA00022989"/>
    </source>
</evidence>
<feature type="transmembrane region" description="Helical" evidence="11">
    <location>
        <begin position="263"/>
        <end position="287"/>
    </location>
</feature>
<reference evidence="13 14" key="1">
    <citation type="submission" date="2023-11" db="EMBL/GenBank/DDBJ databases">
        <authorList>
            <person name="Hedman E."/>
            <person name="Englund M."/>
            <person name="Stromberg M."/>
            <person name="Nyberg Akerstrom W."/>
            <person name="Nylinder S."/>
            <person name="Jareborg N."/>
            <person name="Kallberg Y."/>
            <person name="Kronander E."/>
        </authorList>
    </citation>
    <scope>NUCLEOTIDE SEQUENCE [LARGE SCALE GENOMIC DNA]</scope>
</reference>